<reference evidence="2 3" key="1">
    <citation type="submission" date="2013-11" db="EMBL/GenBank/DDBJ databases">
        <title>Comparative genomics of Ignicoccus.</title>
        <authorList>
            <person name="Podar M."/>
        </authorList>
    </citation>
    <scope>NUCLEOTIDE SEQUENCE [LARGE SCALE GENOMIC DNA]</scope>
    <source>
        <strain evidence="2 3">DSM 13165</strain>
    </source>
</reference>
<sequence length="278" mass="32742">MTRYVLIKLPEELYEELEKRAREEGYTLVSDFVRDIINRELGKTPFNPRKLEQRIERIENGDLPPRLQDAIWRLIEEALSAKLASQLPLDEVSSVESLEKLNKKIEREIQKLLIPWTEKIDDLAKRIAQLTEELEEIKEKVNTEKTKEEEEVSERKQRRMDEHKERRRFTALDRLKAQGIIFESDLRTIKFKDSFFEKLRKGGAKILTTSRYGRIAVHPDVWEKFLEVLNESTSGDDAEVLEKLDSEALKMLFSALREDGLLIFDRSLGRWVLEESVE</sequence>
<dbReference type="KEGG" id="iis:EYM_03950"/>
<protein>
    <submittedName>
        <fullName evidence="2">Uncharacterized protein</fullName>
    </submittedName>
</protein>
<dbReference type="OrthoDB" id="42408at2157"/>
<gene>
    <name evidence="2" type="ORF">EYM_03950</name>
</gene>
<dbReference type="RefSeq" id="WP_075049753.1">
    <property type="nucleotide sequence ID" value="NZ_CP006867.1"/>
</dbReference>
<dbReference type="EMBL" id="CP006867">
    <property type="protein sequence ID" value="ALU12453.1"/>
    <property type="molecule type" value="Genomic_DNA"/>
</dbReference>
<dbReference type="STRING" id="940295.EYM_03950"/>
<dbReference type="Gene3D" id="1.10.1220.10">
    <property type="entry name" value="Met repressor-like"/>
    <property type="match status" value="1"/>
</dbReference>
<evidence type="ECO:0000313" key="2">
    <source>
        <dbReference type="EMBL" id="ALU12453.1"/>
    </source>
</evidence>
<name>A0A0U3F4H8_9CREN</name>
<keyword evidence="1" id="KW-0175">Coiled coil</keyword>
<evidence type="ECO:0000256" key="1">
    <source>
        <dbReference type="SAM" id="Coils"/>
    </source>
</evidence>
<organism evidence="2 3">
    <name type="scientific">Ignicoccus islandicus DSM 13165</name>
    <dbReference type="NCBI Taxonomy" id="940295"/>
    <lineage>
        <taxon>Archaea</taxon>
        <taxon>Thermoproteota</taxon>
        <taxon>Thermoprotei</taxon>
        <taxon>Desulfurococcales</taxon>
        <taxon>Desulfurococcaceae</taxon>
        <taxon>Ignicoccus</taxon>
    </lineage>
</organism>
<dbReference type="GeneID" id="30680184"/>
<dbReference type="GO" id="GO:0006355">
    <property type="term" value="P:regulation of DNA-templated transcription"/>
    <property type="evidence" value="ECO:0007669"/>
    <property type="project" value="InterPro"/>
</dbReference>
<keyword evidence="3" id="KW-1185">Reference proteome</keyword>
<accession>A0A0U3F4H8</accession>
<feature type="coiled-coil region" evidence="1">
    <location>
        <begin position="120"/>
        <end position="166"/>
    </location>
</feature>
<evidence type="ECO:0000313" key="3">
    <source>
        <dbReference type="Proteomes" id="UP000060778"/>
    </source>
</evidence>
<dbReference type="InterPro" id="IPR013321">
    <property type="entry name" value="Arc_rbn_hlx_hlx"/>
</dbReference>
<dbReference type="AlphaFoldDB" id="A0A0U3F4H8"/>
<dbReference type="Proteomes" id="UP000060778">
    <property type="component" value="Chromosome"/>
</dbReference>
<proteinExistence type="predicted"/>